<name>A0A1Z5KEV9_FISSO</name>
<dbReference type="Proteomes" id="UP000198406">
    <property type="component" value="Unassembled WGS sequence"/>
</dbReference>
<dbReference type="OrthoDB" id="198852at2759"/>
<accession>A0A1Z5KEV9</accession>
<sequence length="193" mass="21762">MDIYQSPFSLFARTTQLLPCRDRDRSCPEGKRVFDNKDDIRNAADAYLISPFGPPPNCWDVSRVTDMSYLFDGAKTFNEPIGDWDTSRVTNMEGMFLRALAFNQPIGDWDTSAVTNMFMMFGGASSFNQDISGWDVSAATALDQMFFQATLFKQNMCAWKDITAGANQFNMFFQTSCPFQFTNNGNFCTSCSV</sequence>
<dbReference type="AlphaFoldDB" id="A0A1Z5KEV9"/>
<protein>
    <recommendedName>
        <fullName evidence="3">BspA family leucine-rich repeat surface protein</fullName>
    </recommendedName>
</protein>
<reference evidence="1 2" key="1">
    <citation type="journal article" date="2015" name="Plant Cell">
        <title>Oil accumulation by the oleaginous diatom Fistulifera solaris as revealed by the genome and transcriptome.</title>
        <authorList>
            <person name="Tanaka T."/>
            <person name="Maeda Y."/>
            <person name="Veluchamy A."/>
            <person name="Tanaka M."/>
            <person name="Abida H."/>
            <person name="Marechal E."/>
            <person name="Bowler C."/>
            <person name="Muto M."/>
            <person name="Sunaga Y."/>
            <person name="Tanaka M."/>
            <person name="Yoshino T."/>
            <person name="Taniguchi T."/>
            <person name="Fukuda Y."/>
            <person name="Nemoto M."/>
            <person name="Matsumoto M."/>
            <person name="Wong P.S."/>
            <person name="Aburatani S."/>
            <person name="Fujibuchi W."/>
        </authorList>
    </citation>
    <scope>NUCLEOTIDE SEQUENCE [LARGE SCALE GENOMIC DNA]</scope>
    <source>
        <strain evidence="1 2">JPCC DA0580</strain>
    </source>
</reference>
<evidence type="ECO:0008006" key="3">
    <source>
        <dbReference type="Google" id="ProtNLM"/>
    </source>
</evidence>
<dbReference type="NCBIfam" id="TIGR02167">
    <property type="entry name" value="Liste_lipo_26"/>
    <property type="match status" value="3"/>
</dbReference>
<dbReference type="InParanoid" id="A0A1Z5KEV9"/>
<evidence type="ECO:0000313" key="1">
    <source>
        <dbReference type="EMBL" id="GAX24488.1"/>
    </source>
</evidence>
<dbReference type="InterPro" id="IPR011889">
    <property type="entry name" value="Liste_lipo_26"/>
</dbReference>
<gene>
    <name evidence="1" type="ORF">FisN_2Hu018</name>
</gene>
<dbReference type="Pfam" id="PF03382">
    <property type="entry name" value="DUF285"/>
    <property type="match status" value="1"/>
</dbReference>
<organism evidence="1 2">
    <name type="scientific">Fistulifera solaris</name>
    <name type="common">Oleaginous diatom</name>
    <dbReference type="NCBI Taxonomy" id="1519565"/>
    <lineage>
        <taxon>Eukaryota</taxon>
        <taxon>Sar</taxon>
        <taxon>Stramenopiles</taxon>
        <taxon>Ochrophyta</taxon>
        <taxon>Bacillariophyta</taxon>
        <taxon>Bacillariophyceae</taxon>
        <taxon>Bacillariophycidae</taxon>
        <taxon>Naviculales</taxon>
        <taxon>Naviculaceae</taxon>
        <taxon>Fistulifera</taxon>
    </lineage>
</organism>
<comment type="caution">
    <text evidence="1">The sequence shown here is derived from an EMBL/GenBank/DDBJ whole genome shotgun (WGS) entry which is preliminary data.</text>
</comment>
<dbReference type="InterPro" id="IPR005046">
    <property type="entry name" value="DUF285"/>
</dbReference>
<proteinExistence type="predicted"/>
<keyword evidence="2" id="KW-1185">Reference proteome</keyword>
<dbReference type="EMBL" id="BDSP01000209">
    <property type="protein sequence ID" value="GAX24488.1"/>
    <property type="molecule type" value="Genomic_DNA"/>
</dbReference>
<evidence type="ECO:0000313" key="2">
    <source>
        <dbReference type="Proteomes" id="UP000198406"/>
    </source>
</evidence>